<evidence type="ECO:0000313" key="2">
    <source>
        <dbReference type="EMBL" id="CAH7672388.1"/>
    </source>
</evidence>
<feature type="compositionally biased region" description="Polar residues" evidence="1">
    <location>
        <begin position="266"/>
        <end position="276"/>
    </location>
</feature>
<feature type="region of interest" description="Disordered" evidence="1">
    <location>
        <begin position="424"/>
        <end position="461"/>
    </location>
</feature>
<comment type="caution">
    <text evidence="2">The sequence shown here is derived from an EMBL/GenBank/DDBJ whole genome shotgun (WGS) entry which is preliminary data.</text>
</comment>
<dbReference type="EMBL" id="CALTRL010001401">
    <property type="protein sequence ID" value="CAH7672388.1"/>
    <property type="molecule type" value="Genomic_DNA"/>
</dbReference>
<name>A0AAV0AU90_PHAPC</name>
<protein>
    <submittedName>
        <fullName evidence="2">Expressed protein</fullName>
    </submittedName>
</protein>
<feature type="region of interest" description="Disordered" evidence="1">
    <location>
        <begin position="601"/>
        <end position="635"/>
    </location>
</feature>
<feature type="region of interest" description="Disordered" evidence="1">
    <location>
        <begin position="244"/>
        <end position="279"/>
    </location>
</feature>
<dbReference type="AlphaFoldDB" id="A0AAV0AU90"/>
<proteinExistence type="predicted"/>
<organism evidence="2 3">
    <name type="scientific">Phakopsora pachyrhizi</name>
    <name type="common">Asian soybean rust disease fungus</name>
    <dbReference type="NCBI Taxonomy" id="170000"/>
    <lineage>
        <taxon>Eukaryota</taxon>
        <taxon>Fungi</taxon>
        <taxon>Dikarya</taxon>
        <taxon>Basidiomycota</taxon>
        <taxon>Pucciniomycotina</taxon>
        <taxon>Pucciniomycetes</taxon>
        <taxon>Pucciniales</taxon>
        <taxon>Phakopsoraceae</taxon>
        <taxon>Phakopsora</taxon>
    </lineage>
</organism>
<feature type="region of interest" description="Disordered" evidence="1">
    <location>
        <begin position="299"/>
        <end position="336"/>
    </location>
</feature>
<feature type="compositionally biased region" description="Polar residues" evidence="1">
    <location>
        <begin position="244"/>
        <end position="255"/>
    </location>
</feature>
<reference evidence="2" key="1">
    <citation type="submission" date="2022-06" db="EMBL/GenBank/DDBJ databases">
        <authorList>
            <consortium name="SYNGENTA / RWTH Aachen University"/>
        </authorList>
    </citation>
    <scope>NUCLEOTIDE SEQUENCE</scope>
</reference>
<keyword evidence="3" id="KW-1185">Reference proteome</keyword>
<feature type="region of interest" description="Disordered" evidence="1">
    <location>
        <begin position="215"/>
        <end position="234"/>
    </location>
</feature>
<accession>A0AAV0AU90</accession>
<evidence type="ECO:0000313" key="3">
    <source>
        <dbReference type="Proteomes" id="UP001153365"/>
    </source>
</evidence>
<sequence>MSDSSRSICLDQSALSPKEFEAYRSFLIDFEAFSHPRGGNLRFAEAAHFLRRSFLFETDREDEIRSFFPQKIQLGEMNQGCVLAILRLLSHIYNQRNHQNGQKKLNLYRDLIFLQTEPLPSLSESLPKPLPKKLLNPQIPPKSLKPVLQLPNPFQNHLDLSNLKLTNHSPDLSYNQPQSAAADLDSQKNRLTSHLNNHPFSAGDAVNLDHRFNHSQQGMGLLPPSNPFRQRSASSNAAVGFNNSYGTASTSSESISPPLPPRPNHPYSSQRKQGTHSAEDAGANQIFLEESVCLLPPPKHYSHRVGGRSSDEPTSSNDLDFVPSQKHSSRSISPSQKFKSFEKSLVHKSSSCQVLAGAVGTESQTPEELKGIISDSSNLLPPIKPPRPPPAYISAVSSQVSLKVDSTTDKSAIETLSMKNLARAKSLNHSSQTNKPPPPVPPPRKRPESLQLHNPHSVPLDQFVTLGDDKVRNPYRLGKRTVSNTNMINKPIEGCRRQTRRRSVSLFQGHDDSNVSEPIKVHSPEANIHLRQLRTIEVGLMQDGKELVREVKEGWRSRHGRRDERKPLVGKPEKEVIFRNGKVRTSGGSVMQALRINARSISDEDIYEEEDKKVREKEQDGEEDSSEELHWHRLE</sequence>
<gene>
    <name evidence="2" type="ORF">PPACK8108_LOCUS7193</name>
</gene>
<evidence type="ECO:0000256" key="1">
    <source>
        <dbReference type="SAM" id="MobiDB-lite"/>
    </source>
</evidence>
<dbReference type="Proteomes" id="UP001153365">
    <property type="component" value="Unassembled WGS sequence"/>
</dbReference>